<keyword evidence="7 10" id="KW-1015">Disulfide bond</keyword>
<feature type="transmembrane region" description="Helical" evidence="11">
    <location>
        <begin position="6"/>
        <end position="29"/>
    </location>
</feature>
<keyword evidence="3" id="KW-1003">Cell membrane</keyword>
<dbReference type="Proteomes" id="UP000791440">
    <property type="component" value="Unassembled WGS sequence"/>
</dbReference>
<evidence type="ECO:0000256" key="3">
    <source>
        <dbReference type="ARBA" id="ARBA00022475"/>
    </source>
</evidence>
<keyword evidence="4 11" id="KW-0812">Transmembrane</keyword>
<comment type="subcellular location">
    <subcellularLocation>
        <location evidence="1">Cell membrane</location>
        <topology evidence="1">Multi-pass membrane protein</topology>
    </subcellularLocation>
</comment>
<evidence type="ECO:0000256" key="8">
    <source>
        <dbReference type="ARBA" id="ARBA00023170"/>
    </source>
</evidence>
<dbReference type="PANTHER" id="PTHR11923">
    <property type="entry name" value="SCAVENGER RECEPTOR CLASS B TYPE-1 SR-B1"/>
    <property type="match status" value="1"/>
</dbReference>
<comment type="caution">
    <text evidence="12">The sequence shown here is derived from an EMBL/GenBank/DDBJ whole genome shotgun (WGS) entry which is preliminary data.</text>
</comment>
<evidence type="ECO:0000313" key="12">
    <source>
        <dbReference type="EMBL" id="KAG6451943.1"/>
    </source>
</evidence>
<dbReference type="Pfam" id="PF01130">
    <property type="entry name" value="CD36"/>
    <property type="match status" value="1"/>
</dbReference>
<keyword evidence="5 11" id="KW-1133">Transmembrane helix</keyword>
<dbReference type="InterPro" id="IPR002159">
    <property type="entry name" value="CD36_fam"/>
</dbReference>
<reference evidence="12" key="2">
    <citation type="submission" date="2020-12" db="EMBL/GenBank/DDBJ databases">
        <authorList>
            <person name="Kanost M."/>
        </authorList>
    </citation>
    <scope>NUCLEOTIDE SEQUENCE</scope>
</reference>
<evidence type="ECO:0000256" key="2">
    <source>
        <dbReference type="ARBA" id="ARBA00010532"/>
    </source>
</evidence>
<evidence type="ECO:0000256" key="6">
    <source>
        <dbReference type="ARBA" id="ARBA00023136"/>
    </source>
</evidence>
<dbReference type="PRINTS" id="PR01610">
    <property type="entry name" value="CD36ANTIGEN"/>
</dbReference>
<feature type="disulfide bond" evidence="10">
    <location>
        <begin position="331"/>
        <end position="339"/>
    </location>
</feature>
<feature type="transmembrane region" description="Helical" evidence="11">
    <location>
        <begin position="456"/>
        <end position="480"/>
    </location>
</feature>
<gene>
    <name evidence="12" type="ORF">O3G_MSEX007378</name>
</gene>
<organism evidence="12 13">
    <name type="scientific">Manduca sexta</name>
    <name type="common">Tobacco hawkmoth</name>
    <name type="synonym">Tobacco hornworm</name>
    <dbReference type="NCBI Taxonomy" id="7130"/>
    <lineage>
        <taxon>Eukaryota</taxon>
        <taxon>Metazoa</taxon>
        <taxon>Ecdysozoa</taxon>
        <taxon>Arthropoda</taxon>
        <taxon>Hexapoda</taxon>
        <taxon>Insecta</taxon>
        <taxon>Pterygota</taxon>
        <taxon>Neoptera</taxon>
        <taxon>Endopterygota</taxon>
        <taxon>Lepidoptera</taxon>
        <taxon>Glossata</taxon>
        <taxon>Ditrysia</taxon>
        <taxon>Bombycoidea</taxon>
        <taxon>Sphingidae</taxon>
        <taxon>Sphinginae</taxon>
        <taxon>Sphingini</taxon>
        <taxon>Manduca</taxon>
    </lineage>
</organism>
<evidence type="ECO:0000256" key="5">
    <source>
        <dbReference type="ARBA" id="ARBA00022989"/>
    </source>
</evidence>
<keyword evidence="9" id="KW-0325">Glycoprotein</keyword>
<dbReference type="GO" id="GO:0005886">
    <property type="term" value="C:plasma membrane"/>
    <property type="evidence" value="ECO:0007669"/>
    <property type="project" value="UniProtKB-SubCell"/>
</dbReference>
<evidence type="ECO:0000256" key="11">
    <source>
        <dbReference type="SAM" id="Phobius"/>
    </source>
</evidence>
<protein>
    <recommendedName>
        <fullName evidence="14">Protein croquemort</fullName>
    </recommendedName>
</protein>
<dbReference type="PANTHER" id="PTHR11923:SF114">
    <property type="entry name" value="FI02050P-RELATED"/>
    <property type="match status" value="1"/>
</dbReference>
<name>A0A921Z6D0_MANSE</name>
<dbReference type="PRINTS" id="PR01609">
    <property type="entry name" value="CD36FAMILY"/>
</dbReference>
<keyword evidence="6 11" id="KW-0472">Membrane</keyword>
<dbReference type="EMBL" id="JH668415">
    <property type="protein sequence ID" value="KAG6451941.1"/>
    <property type="molecule type" value="Genomic_DNA"/>
</dbReference>
<dbReference type="InterPro" id="IPR005428">
    <property type="entry name" value="CD36/SCARB1/SNMP1"/>
</dbReference>
<keyword evidence="8" id="KW-0675">Receptor</keyword>
<dbReference type="GO" id="GO:0005044">
    <property type="term" value="F:scavenger receptor activity"/>
    <property type="evidence" value="ECO:0007669"/>
    <property type="project" value="TreeGrafter"/>
</dbReference>
<keyword evidence="13" id="KW-1185">Reference proteome</keyword>
<evidence type="ECO:0000256" key="1">
    <source>
        <dbReference type="ARBA" id="ARBA00004651"/>
    </source>
</evidence>
<dbReference type="GO" id="GO:0005737">
    <property type="term" value="C:cytoplasm"/>
    <property type="evidence" value="ECO:0007669"/>
    <property type="project" value="TreeGrafter"/>
</dbReference>
<feature type="disulfide bond" evidence="10">
    <location>
        <begin position="262"/>
        <end position="329"/>
    </location>
</feature>
<evidence type="ECO:0008006" key="14">
    <source>
        <dbReference type="Google" id="ProtNLM"/>
    </source>
</evidence>
<dbReference type="EMBL" id="JH668415">
    <property type="protein sequence ID" value="KAG6451942.1"/>
    <property type="molecule type" value="Genomic_DNA"/>
</dbReference>
<evidence type="ECO:0000256" key="4">
    <source>
        <dbReference type="ARBA" id="ARBA00022692"/>
    </source>
</evidence>
<evidence type="ECO:0000256" key="7">
    <source>
        <dbReference type="ARBA" id="ARBA00023157"/>
    </source>
</evidence>
<comment type="similarity">
    <text evidence="2">Belongs to the CD36 family.</text>
</comment>
<evidence type="ECO:0000313" key="13">
    <source>
        <dbReference type="Proteomes" id="UP000791440"/>
    </source>
</evidence>
<feature type="disulfide bond" evidence="10">
    <location>
        <begin position="290"/>
        <end position="350"/>
    </location>
</feature>
<dbReference type="EMBL" id="JH668415">
    <property type="protein sequence ID" value="KAG6451943.1"/>
    <property type="molecule type" value="Genomic_DNA"/>
</dbReference>
<evidence type="ECO:0000256" key="10">
    <source>
        <dbReference type="PIRSR" id="PIRSR605428-52"/>
    </source>
</evidence>
<proteinExistence type="inferred from homology"/>
<sequence>MVSSGLKSGLFMGFGAGLVVVGAVMVVYWPPLFMSQLQRHGLVRSLHMMMMVLSPTSMSFEIWRETPIPMYLECFMFNISNVDDILAGKNVSLQVTQMGPYVFRETHSKVNLSWNDNSTITYYNQRFWYYEPELSNGSLSDEITTINPIIATVAYTMRNERMIIKIPVDVFLRLYHSNMFLTANVSSWLFDGIDDPVLDIASQFPNLPMEIPYDKFGWFYERNGSVEFDGSFIMSTGAADFSQLGNIQKWRYSTRTPFRGECGEVKGSTGELWAPEMGQPEVYIFASDICTYMILAKDSDVTIEGIDGVQYAANDSVFDNGHRYPHTACYCDEVRDSSCLPPGALNVSVCRFGAPAFVSMPHFLHADPYYPSKIDGLDPKEEYKFRLSLEMFTGMPLSVAAQLQINLLVRHVSGISLNNQLPDPDTLVPMFWFRQEMQTTPEYAAMARYALRLRYWVPYALYALSVIGVALLIVGVTVLIRRLLKSPETTPILEESSSQENQ</sequence>
<reference evidence="12" key="1">
    <citation type="journal article" date="2016" name="Insect Biochem. Mol. Biol.">
        <title>Multifaceted biological insights from a draft genome sequence of the tobacco hornworm moth, Manduca sexta.</title>
        <authorList>
            <person name="Kanost M.R."/>
            <person name="Arrese E.L."/>
            <person name="Cao X."/>
            <person name="Chen Y.R."/>
            <person name="Chellapilla S."/>
            <person name="Goldsmith M.R."/>
            <person name="Grosse-Wilde E."/>
            <person name="Heckel D.G."/>
            <person name="Herndon N."/>
            <person name="Jiang H."/>
            <person name="Papanicolaou A."/>
            <person name="Qu J."/>
            <person name="Soulages J.L."/>
            <person name="Vogel H."/>
            <person name="Walters J."/>
            <person name="Waterhouse R.M."/>
            <person name="Ahn S.J."/>
            <person name="Almeida F.C."/>
            <person name="An C."/>
            <person name="Aqrawi P."/>
            <person name="Bretschneider A."/>
            <person name="Bryant W.B."/>
            <person name="Bucks S."/>
            <person name="Chao H."/>
            <person name="Chevignon G."/>
            <person name="Christen J.M."/>
            <person name="Clarke D.F."/>
            <person name="Dittmer N.T."/>
            <person name="Ferguson L.C.F."/>
            <person name="Garavelou S."/>
            <person name="Gordon K.H.J."/>
            <person name="Gunaratna R.T."/>
            <person name="Han Y."/>
            <person name="Hauser F."/>
            <person name="He Y."/>
            <person name="Heidel-Fischer H."/>
            <person name="Hirsh A."/>
            <person name="Hu Y."/>
            <person name="Jiang H."/>
            <person name="Kalra D."/>
            <person name="Klinner C."/>
            <person name="Konig C."/>
            <person name="Kovar C."/>
            <person name="Kroll A.R."/>
            <person name="Kuwar S.S."/>
            <person name="Lee S.L."/>
            <person name="Lehman R."/>
            <person name="Li K."/>
            <person name="Li Z."/>
            <person name="Liang H."/>
            <person name="Lovelace S."/>
            <person name="Lu Z."/>
            <person name="Mansfield J.H."/>
            <person name="McCulloch K.J."/>
            <person name="Mathew T."/>
            <person name="Morton B."/>
            <person name="Muzny D.M."/>
            <person name="Neunemann D."/>
            <person name="Ongeri F."/>
            <person name="Pauchet Y."/>
            <person name="Pu L.L."/>
            <person name="Pyrousis I."/>
            <person name="Rao X.J."/>
            <person name="Redding A."/>
            <person name="Roesel C."/>
            <person name="Sanchez-Gracia A."/>
            <person name="Schaack S."/>
            <person name="Shukla A."/>
            <person name="Tetreau G."/>
            <person name="Wang Y."/>
            <person name="Xiong G.H."/>
            <person name="Traut W."/>
            <person name="Walsh T.K."/>
            <person name="Worley K.C."/>
            <person name="Wu D."/>
            <person name="Wu W."/>
            <person name="Wu Y.Q."/>
            <person name="Zhang X."/>
            <person name="Zou Z."/>
            <person name="Zucker H."/>
            <person name="Briscoe A.D."/>
            <person name="Burmester T."/>
            <person name="Clem R.J."/>
            <person name="Feyereisen R."/>
            <person name="Grimmelikhuijzen C.J.P."/>
            <person name="Hamodrakas S.J."/>
            <person name="Hansson B.S."/>
            <person name="Huguet E."/>
            <person name="Jermiin L.S."/>
            <person name="Lan Q."/>
            <person name="Lehman H.K."/>
            <person name="Lorenzen M."/>
            <person name="Merzendorfer H."/>
            <person name="Michalopoulos I."/>
            <person name="Morton D.B."/>
            <person name="Muthukrishnan S."/>
            <person name="Oakeshott J.G."/>
            <person name="Palmer W."/>
            <person name="Park Y."/>
            <person name="Passarelli A.L."/>
            <person name="Rozas J."/>
            <person name="Schwartz L.M."/>
            <person name="Smith W."/>
            <person name="Southgate A."/>
            <person name="Vilcinskas A."/>
            <person name="Vogt R."/>
            <person name="Wang P."/>
            <person name="Werren J."/>
            <person name="Yu X.Q."/>
            <person name="Zhou J.J."/>
            <person name="Brown S.J."/>
            <person name="Scherer S.E."/>
            <person name="Richards S."/>
            <person name="Blissard G.W."/>
        </authorList>
    </citation>
    <scope>NUCLEOTIDE SEQUENCE</scope>
</reference>
<dbReference type="AlphaFoldDB" id="A0A921Z6D0"/>
<evidence type="ECO:0000256" key="9">
    <source>
        <dbReference type="ARBA" id="ARBA00023180"/>
    </source>
</evidence>
<accession>A0A921Z6D0</accession>